<dbReference type="PANTHER" id="PTHR30026">
    <property type="entry name" value="OUTER MEMBRANE PROTEIN TOLC"/>
    <property type="match status" value="1"/>
</dbReference>
<dbReference type="PANTHER" id="PTHR30026:SF20">
    <property type="entry name" value="OUTER MEMBRANE PROTEIN TOLC"/>
    <property type="match status" value="1"/>
</dbReference>
<dbReference type="GO" id="GO:0009279">
    <property type="term" value="C:cell outer membrane"/>
    <property type="evidence" value="ECO:0007669"/>
    <property type="project" value="UniProtKB-SubCell"/>
</dbReference>
<keyword evidence="3" id="KW-0813">Transport</keyword>
<keyword evidence="7" id="KW-0998">Cell outer membrane</keyword>
<dbReference type="GO" id="GO:0015288">
    <property type="term" value="F:porin activity"/>
    <property type="evidence" value="ECO:0007669"/>
    <property type="project" value="TreeGrafter"/>
</dbReference>
<dbReference type="InterPro" id="IPR003423">
    <property type="entry name" value="OMP_efflux"/>
</dbReference>
<sequence>MRKFIYFTVIILLNYSVYAINLPDALTSAYNNNGELQINRQTFLNEIEQFSAAFSGFMPSASYNIDSAINTNKPNSQYSASNKKELKSQQGALVIEQPLFSGGSSIANLKAAQSAFRASRAKYYAEEQKILLNLIKTYLDCYETKEKYEISEISVKANKQQLETIEEKLKLGEATSIDLASAKAGLAKAETEKLTAYANYQATKASFIRMFGIEANDIDMPPIPDNLPTSLEDLMQRAINVNPNIDSTRHSVKSHKASELAAKAELLPKVSFKVQSGKTHYTPESPYNTNNRSTTSTLSINIPIYSHGGSEYSRIRKAKNSTRSAAIQLDDTIKQIRASAIGSWEGFEAAKSKIIATSQGVEAAQIAYDGTIQEEIVGSKTILDVLTAEEKLHSARVSKVDAHRDSILAAYQMKSLIGELTAKSLKLKVKYFIPEDEFKGLKKKLIIGF</sequence>
<evidence type="ECO:0000256" key="7">
    <source>
        <dbReference type="ARBA" id="ARBA00023237"/>
    </source>
</evidence>
<dbReference type="Pfam" id="PF02321">
    <property type="entry name" value="OEP"/>
    <property type="match status" value="2"/>
</dbReference>
<dbReference type="GO" id="GO:0015562">
    <property type="term" value="F:efflux transmembrane transporter activity"/>
    <property type="evidence" value="ECO:0007669"/>
    <property type="project" value="InterPro"/>
</dbReference>
<protein>
    <submittedName>
        <fullName evidence="8">TolC family protein</fullName>
    </submittedName>
</protein>
<keyword evidence="6" id="KW-0472">Membrane</keyword>
<evidence type="ECO:0000313" key="8">
    <source>
        <dbReference type="EMBL" id="BFD46572.1"/>
    </source>
</evidence>
<comment type="subcellular location">
    <subcellularLocation>
        <location evidence="1">Cell outer membrane</location>
    </subcellularLocation>
</comment>
<dbReference type="SUPFAM" id="SSF56954">
    <property type="entry name" value="Outer membrane efflux proteins (OEP)"/>
    <property type="match status" value="1"/>
</dbReference>
<dbReference type="GO" id="GO:1990281">
    <property type="term" value="C:efflux pump complex"/>
    <property type="evidence" value="ECO:0007669"/>
    <property type="project" value="TreeGrafter"/>
</dbReference>
<evidence type="ECO:0000256" key="6">
    <source>
        <dbReference type="ARBA" id="ARBA00023136"/>
    </source>
</evidence>
<evidence type="ECO:0000256" key="3">
    <source>
        <dbReference type="ARBA" id="ARBA00022448"/>
    </source>
</evidence>
<evidence type="ECO:0000256" key="5">
    <source>
        <dbReference type="ARBA" id="ARBA00022692"/>
    </source>
</evidence>
<dbReference type="InterPro" id="IPR010130">
    <property type="entry name" value="T1SS_OMP_TolC"/>
</dbReference>
<organism evidence="8">
    <name type="scientific">Candidatus Tisiphia endosymbiont of Sergentomyia squamirostris</name>
    <dbReference type="NCBI Taxonomy" id="3113639"/>
    <lineage>
        <taxon>Bacteria</taxon>
        <taxon>Pseudomonadati</taxon>
        <taxon>Pseudomonadota</taxon>
        <taxon>Alphaproteobacteria</taxon>
        <taxon>Rickettsiales</taxon>
        <taxon>Rickettsiaceae</taxon>
        <taxon>Rickettsieae</taxon>
        <taxon>Candidatus Tisiphia</taxon>
    </lineage>
</organism>
<evidence type="ECO:0000256" key="4">
    <source>
        <dbReference type="ARBA" id="ARBA00022452"/>
    </source>
</evidence>
<dbReference type="Gene3D" id="1.20.1600.10">
    <property type="entry name" value="Outer membrane efflux proteins (OEP)"/>
    <property type="match status" value="1"/>
</dbReference>
<gene>
    <name evidence="8" type="ORF">DMENIID0002_12180</name>
</gene>
<accession>A0AAT9G9T3</accession>
<dbReference type="EMBL" id="AP029170">
    <property type="protein sequence ID" value="BFD46572.1"/>
    <property type="molecule type" value="Genomic_DNA"/>
</dbReference>
<evidence type="ECO:0000256" key="2">
    <source>
        <dbReference type="ARBA" id="ARBA00007613"/>
    </source>
</evidence>
<dbReference type="NCBIfam" id="TIGR01844">
    <property type="entry name" value="type_I_sec_TolC"/>
    <property type="match status" value="1"/>
</dbReference>
<dbReference type="AlphaFoldDB" id="A0AAT9G9T3"/>
<name>A0AAT9G9T3_9RICK</name>
<keyword evidence="4" id="KW-1134">Transmembrane beta strand</keyword>
<keyword evidence="5" id="KW-0812">Transmembrane</keyword>
<evidence type="ECO:0000256" key="1">
    <source>
        <dbReference type="ARBA" id="ARBA00004442"/>
    </source>
</evidence>
<dbReference type="InterPro" id="IPR051906">
    <property type="entry name" value="TolC-like"/>
</dbReference>
<proteinExistence type="inferred from homology"/>
<reference evidence="8" key="1">
    <citation type="submission" date="2024-01" db="EMBL/GenBank/DDBJ databases">
        <title>Sequencing the genomes of a sandfly, Sergentomyia squamirostris, and its two endosymbionts.</title>
        <authorList>
            <person name="Itokawa K."/>
            <person name="Sanjoba C."/>
        </authorList>
    </citation>
    <scope>NUCLEOTIDE SEQUENCE</scope>
    <source>
        <strain evidence="8">RiSSQ</strain>
    </source>
</reference>
<comment type="similarity">
    <text evidence="2">Belongs to the outer membrane factor (OMF) (TC 1.B.17) family.</text>
</comment>